<name>A0A0G0PKN3_9BACT</name>
<organism evidence="1 2">
    <name type="scientific">Candidatus Woesebacteria bacterium GW2011_GWB1_39_12</name>
    <dbReference type="NCBI Taxonomy" id="1618574"/>
    <lineage>
        <taxon>Bacteria</taxon>
        <taxon>Candidatus Woeseibacteriota</taxon>
    </lineage>
</organism>
<dbReference type="Proteomes" id="UP000033881">
    <property type="component" value="Unassembled WGS sequence"/>
</dbReference>
<gene>
    <name evidence="1" type="ORF">UT24_C0037G0008</name>
</gene>
<protein>
    <submittedName>
        <fullName evidence="1">Uncharacterized protein</fullName>
    </submittedName>
</protein>
<reference evidence="1 2" key="1">
    <citation type="journal article" date="2015" name="Nature">
        <title>rRNA introns, odd ribosomes, and small enigmatic genomes across a large radiation of phyla.</title>
        <authorList>
            <person name="Brown C.T."/>
            <person name="Hug L.A."/>
            <person name="Thomas B.C."/>
            <person name="Sharon I."/>
            <person name="Castelle C.J."/>
            <person name="Singh A."/>
            <person name="Wilkins M.J."/>
            <person name="Williams K.H."/>
            <person name="Banfield J.F."/>
        </authorList>
    </citation>
    <scope>NUCLEOTIDE SEQUENCE [LARGE SCALE GENOMIC DNA]</scope>
</reference>
<sequence length="64" mass="7947">MRDPKRIKDFTYWLGQLWERYPDLRFFQLVKFIEAEYNNDGFYVEDDKTIRTIMGLVSIHNREQ</sequence>
<evidence type="ECO:0000313" key="1">
    <source>
        <dbReference type="EMBL" id="KKQ98669.1"/>
    </source>
</evidence>
<dbReference type="EMBL" id="LBWB01000037">
    <property type="protein sequence ID" value="KKQ98669.1"/>
    <property type="molecule type" value="Genomic_DNA"/>
</dbReference>
<proteinExistence type="predicted"/>
<accession>A0A0G0PKN3</accession>
<comment type="caution">
    <text evidence="1">The sequence shown here is derived from an EMBL/GenBank/DDBJ whole genome shotgun (WGS) entry which is preliminary data.</text>
</comment>
<dbReference type="STRING" id="1618574.UT24_C0037G0008"/>
<evidence type="ECO:0000313" key="2">
    <source>
        <dbReference type="Proteomes" id="UP000033881"/>
    </source>
</evidence>
<dbReference type="AlphaFoldDB" id="A0A0G0PKN3"/>